<gene>
    <name evidence="1" type="ORF">KJJ99_07225</name>
</gene>
<name>A0ACC5VGI0_STUCH</name>
<dbReference type="EMBL" id="JAHHFP010000019">
    <property type="protein sequence ID" value="MBX7271583.1"/>
    <property type="molecule type" value="Genomic_DNA"/>
</dbReference>
<evidence type="ECO:0000313" key="1">
    <source>
        <dbReference type="EMBL" id="MBX7271583.1"/>
    </source>
</evidence>
<evidence type="ECO:0000313" key="2">
    <source>
        <dbReference type="Proteomes" id="UP000782475"/>
    </source>
</evidence>
<reference evidence="1 2" key="1">
    <citation type="journal article" date="2021" name="Appl. Microbiol. Biotechnol.">
        <title>Biotechnological applications of marine bacteria in bioremediation of environments polluted with hydrocarbons and plastics.</title>
        <authorList>
            <person name="Muriel-Millan L.F."/>
            <person name="Millan-Lopez S."/>
            <person name="Pardo-Lopez L."/>
        </authorList>
    </citation>
    <scope>NUCLEOTIDE SEQUENCE [LARGE SCALE GENOMIC DNA]</scope>
    <source>
        <strain evidence="1 2">GOM4</strain>
    </source>
</reference>
<accession>A0ACC5VGI0</accession>
<dbReference type="Proteomes" id="UP000782475">
    <property type="component" value="Unassembled WGS sequence"/>
</dbReference>
<organism evidence="1 2">
    <name type="scientific">Stutzerimonas chloritidismutans</name>
    <name type="common">Pseudomonas chloritidismutans</name>
    <dbReference type="NCBI Taxonomy" id="203192"/>
    <lineage>
        <taxon>Bacteria</taxon>
        <taxon>Pseudomonadati</taxon>
        <taxon>Pseudomonadota</taxon>
        <taxon>Gammaproteobacteria</taxon>
        <taxon>Pseudomonadales</taxon>
        <taxon>Pseudomonadaceae</taxon>
        <taxon>Stutzerimonas</taxon>
    </lineage>
</organism>
<comment type="caution">
    <text evidence="1">The sequence shown here is derived from an EMBL/GenBank/DDBJ whole genome shotgun (WGS) entry which is preliminary data.</text>
</comment>
<keyword evidence="2" id="KW-1185">Reference proteome</keyword>
<keyword evidence="1" id="KW-0418">Kinase</keyword>
<keyword evidence="1" id="KW-0808">Transferase</keyword>
<protein>
    <submittedName>
        <fullName evidence="1">Two-component sensor histidine kinase</fullName>
    </submittedName>
</protein>
<proteinExistence type="predicted"/>
<sequence>MRSFDDDPALRDLLDEKRQAVVLQLLQDLTGADFSIQEKAQVGAQPVEFQLETIGWLRCQAEPWRQEPAARLIEFILYFVAKYRMAANLHHDTTEASFAELQRQHAALQASERRYKTLSEQLQQRVEEQVRQIESAQQQLYEAARMRAVGQLAAGVAHEINNPIGYITSNLRVAGEYLDDLKGALKPGTDADSILDDFRALLQESIGGAQRIASIVADLKIFSNVDQEDFVPCELNQLIATACHLLEAEFSHSLSIKQCLGKVPKLAGYPAKISQAIYNVLDNAARAVIDGDGTVSITSHLLSGGEIEIIVEDTGEGIEPENIGRIFDPFFTTRQVGDGTGLGLTVARDILTLHGGRIDVRSSRGVGTEVVLRFFATKELI</sequence>